<proteinExistence type="predicted"/>
<name>A0ABQ0BMF9_9FIRM</name>
<comment type="caution">
    <text evidence="1">The sequence shown here is derived from an EMBL/GenBank/DDBJ whole genome shotgun (WGS) entry which is preliminary data.</text>
</comment>
<protein>
    <submittedName>
        <fullName evidence="1">Uncharacterized protein</fullName>
    </submittedName>
</protein>
<dbReference type="EMBL" id="BAABZQ010000001">
    <property type="protein sequence ID" value="GAA6497721.1"/>
    <property type="molecule type" value="Genomic_DNA"/>
</dbReference>
<evidence type="ECO:0000313" key="1">
    <source>
        <dbReference type="EMBL" id="GAA6497721.1"/>
    </source>
</evidence>
<dbReference type="Proteomes" id="UP001600941">
    <property type="component" value="Unassembled WGS sequence"/>
</dbReference>
<sequence>MEWMDADKEVCGRSNIPDLKPGDKWIIDADCSSVSVYRGNGDRCGTYKIN</sequence>
<organism evidence="1 2">
    <name type="scientific">Blautia parvula</name>
    <dbReference type="NCBI Taxonomy" id="2877527"/>
    <lineage>
        <taxon>Bacteria</taxon>
        <taxon>Bacillati</taxon>
        <taxon>Bacillota</taxon>
        <taxon>Clostridia</taxon>
        <taxon>Lachnospirales</taxon>
        <taxon>Lachnospiraceae</taxon>
        <taxon>Blautia</taxon>
    </lineage>
</organism>
<evidence type="ECO:0000313" key="2">
    <source>
        <dbReference type="Proteomes" id="UP001600941"/>
    </source>
</evidence>
<reference evidence="1 2" key="1">
    <citation type="submission" date="2024-04" db="EMBL/GenBank/DDBJ databases">
        <title>Defined microbial consortia suppress multidrug-resistant proinflammatory Enterobacteriaceae via ecological control.</title>
        <authorList>
            <person name="Furuichi M."/>
            <person name="Kawaguchi T."/>
            <person name="Pust M."/>
            <person name="Yasuma K."/>
            <person name="Plichta D."/>
            <person name="Hasegawa N."/>
            <person name="Ohya T."/>
            <person name="Bhattarai S."/>
            <person name="Sasajima S."/>
            <person name="Aoto Y."/>
            <person name="Tuganbaev T."/>
            <person name="Yaginuma M."/>
            <person name="Ueda M."/>
            <person name="Okahashi N."/>
            <person name="Amafuji K."/>
            <person name="Kiridooshi Y."/>
            <person name="Sugita K."/>
            <person name="Strazar M."/>
            <person name="Skelly A."/>
            <person name="Suda W."/>
            <person name="Hattori M."/>
            <person name="Nakamoto N."/>
            <person name="Caballero S."/>
            <person name="Norman J."/>
            <person name="Olle B."/>
            <person name="Tanoue T."/>
            <person name="Arita M."/>
            <person name="Bucci V."/>
            <person name="Atarashi K."/>
            <person name="Xavier R."/>
            <person name="Honda K."/>
        </authorList>
    </citation>
    <scope>NUCLEOTIDE SEQUENCE [LARGE SCALE GENOMIC DNA]</scope>
    <source>
        <strain evidence="2">k34-0107-D12</strain>
    </source>
</reference>
<dbReference type="RefSeq" id="WP_187370661.1">
    <property type="nucleotide sequence ID" value="NZ_BAABZQ010000001.1"/>
</dbReference>
<keyword evidence="2" id="KW-1185">Reference proteome</keyword>
<gene>
    <name evidence="1" type="ORF">K340107D12_05370</name>
</gene>
<accession>A0ABQ0BMF9</accession>